<dbReference type="RefSeq" id="WP_279926357.1">
    <property type="nucleotide sequence ID" value="NZ_JARWBG010000003.1"/>
</dbReference>
<dbReference type="EMBL" id="JARWBG010000003">
    <property type="protein sequence ID" value="MDH2388057.1"/>
    <property type="molecule type" value="Genomic_DNA"/>
</dbReference>
<proteinExistence type="predicted"/>
<name>A0ABT6HH20_9ACTN</name>
<dbReference type="InterPro" id="IPR009081">
    <property type="entry name" value="PP-bd_ACP"/>
</dbReference>
<comment type="caution">
    <text evidence="4">The sequence shown here is derived from an EMBL/GenBank/DDBJ whole genome shotgun (WGS) entry which is preliminary data.</text>
</comment>
<dbReference type="SMART" id="SM01294">
    <property type="entry name" value="PKS_PP_betabranch"/>
    <property type="match status" value="1"/>
</dbReference>
<reference evidence="4 5" key="1">
    <citation type="submission" date="2023-04" db="EMBL/GenBank/DDBJ databases">
        <title>Streptomyces chengmaiensis sp. nov. isolated from the stem of mangrove plant in Hainan.</title>
        <authorList>
            <person name="Huang X."/>
            <person name="Zhou S."/>
            <person name="Chu X."/>
            <person name="Xie Y."/>
            <person name="Lin Y."/>
        </authorList>
    </citation>
    <scope>NUCLEOTIDE SEQUENCE [LARGE SCALE GENOMIC DNA]</scope>
    <source>
        <strain evidence="4 5">HNM0663</strain>
    </source>
</reference>
<evidence type="ECO:0000259" key="3">
    <source>
        <dbReference type="PROSITE" id="PS50075"/>
    </source>
</evidence>
<dbReference type="Gene3D" id="1.10.1200.10">
    <property type="entry name" value="ACP-like"/>
    <property type="match status" value="1"/>
</dbReference>
<evidence type="ECO:0000313" key="4">
    <source>
        <dbReference type="EMBL" id="MDH2388057.1"/>
    </source>
</evidence>
<protein>
    <submittedName>
        <fullName evidence="4">Acyl carrier protein</fullName>
    </submittedName>
</protein>
<keyword evidence="1" id="KW-0596">Phosphopantetheine</keyword>
<evidence type="ECO:0000256" key="2">
    <source>
        <dbReference type="ARBA" id="ARBA00022553"/>
    </source>
</evidence>
<evidence type="ECO:0000313" key="5">
    <source>
        <dbReference type="Proteomes" id="UP001223144"/>
    </source>
</evidence>
<keyword evidence="5" id="KW-1185">Reference proteome</keyword>
<dbReference type="InterPro" id="IPR020806">
    <property type="entry name" value="PKS_PP-bd"/>
</dbReference>
<accession>A0ABT6HH20</accession>
<organism evidence="4 5">
    <name type="scientific">Streptomyces chengmaiensis</name>
    <dbReference type="NCBI Taxonomy" id="3040919"/>
    <lineage>
        <taxon>Bacteria</taxon>
        <taxon>Bacillati</taxon>
        <taxon>Actinomycetota</taxon>
        <taxon>Actinomycetes</taxon>
        <taxon>Kitasatosporales</taxon>
        <taxon>Streptomycetaceae</taxon>
        <taxon>Streptomyces</taxon>
    </lineage>
</organism>
<feature type="domain" description="Carrier" evidence="3">
    <location>
        <begin position="33"/>
        <end position="110"/>
    </location>
</feature>
<sequence>MRTDTDTVADSVNDAFTVGGSRTDAPGRAKPGHTARELESWLTERAAFHLHRTPRDVDPGTPLADYGLDSVAALSICGEIEQHLMLPVAPTIVYDFPTVRAISAHLAERLGGTAHDAGTPS</sequence>
<keyword evidence="2" id="KW-0597">Phosphoprotein</keyword>
<evidence type="ECO:0000256" key="1">
    <source>
        <dbReference type="ARBA" id="ARBA00022450"/>
    </source>
</evidence>
<dbReference type="Proteomes" id="UP001223144">
    <property type="component" value="Unassembled WGS sequence"/>
</dbReference>
<dbReference type="Pfam" id="PF00550">
    <property type="entry name" value="PP-binding"/>
    <property type="match status" value="1"/>
</dbReference>
<dbReference type="InterPro" id="IPR036736">
    <property type="entry name" value="ACP-like_sf"/>
</dbReference>
<dbReference type="SUPFAM" id="SSF47336">
    <property type="entry name" value="ACP-like"/>
    <property type="match status" value="1"/>
</dbReference>
<dbReference type="PROSITE" id="PS50075">
    <property type="entry name" value="CARRIER"/>
    <property type="match status" value="1"/>
</dbReference>
<gene>
    <name evidence="4" type="ORF">QCN29_04490</name>
</gene>
<dbReference type="SMART" id="SM00823">
    <property type="entry name" value="PKS_PP"/>
    <property type="match status" value="1"/>
</dbReference>